<keyword evidence="16" id="KW-0547">Nucleotide-binding</keyword>
<gene>
    <name evidence="21" type="ORF">SAMN05216195_10229</name>
</gene>
<evidence type="ECO:0000256" key="4">
    <source>
        <dbReference type="ARBA" id="ARBA00014791"/>
    </source>
</evidence>
<feature type="binding site" evidence="16">
    <location>
        <begin position="153"/>
        <end position="160"/>
    </location>
    <ligand>
        <name>NAD(+)</name>
        <dbReference type="ChEBI" id="CHEBI:57540"/>
    </ligand>
</feature>
<dbReference type="Pfam" id="PF07992">
    <property type="entry name" value="Pyr_redox_2"/>
    <property type="match status" value="1"/>
</dbReference>
<reference evidence="22" key="1">
    <citation type="submission" date="2016-10" db="EMBL/GenBank/DDBJ databases">
        <authorList>
            <person name="Varghese N."/>
            <person name="Submissions S."/>
        </authorList>
    </citation>
    <scope>NUCLEOTIDE SEQUENCE [LARGE SCALE GENOMIC DNA]</scope>
    <source>
        <strain evidence="22">CGMCC 4.578</strain>
    </source>
</reference>
<evidence type="ECO:0000313" key="21">
    <source>
        <dbReference type="EMBL" id="SEQ27144.1"/>
    </source>
</evidence>
<dbReference type="AlphaFoldDB" id="A0A1H9EN44"/>
<dbReference type="NCBIfam" id="TIGR02053">
    <property type="entry name" value="MerA"/>
    <property type="match status" value="1"/>
</dbReference>
<evidence type="ECO:0000256" key="17">
    <source>
        <dbReference type="PIRSR" id="PIRSR000350-4"/>
    </source>
</evidence>
<evidence type="ECO:0000256" key="3">
    <source>
        <dbReference type="ARBA" id="ARBA00012661"/>
    </source>
</evidence>
<evidence type="ECO:0000256" key="5">
    <source>
        <dbReference type="ARBA" id="ARBA00022466"/>
    </source>
</evidence>
<dbReference type="PROSITE" id="PS00076">
    <property type="entry name" value="PYRIDINE_REDOX_1"/>
    <property type="match status" value="1"/>
</dbReference>
<keyword evidence="8 16" id="KW-0274">FAD</keyword>
<feature type="binding site" evidence="16">
    <location>
        <position position="284"/>
    </location>
    <ligand>
        <name>FAD</name>
        <dbReference type="ChEBI" id="CHEBI:57692"/>
    </ligand>
</feature>
<comment type="subunit">
    <text evidence="2">Homodimer.</text>
</comment>
<dbReference type="PIRSF" id="PIRSF000350">
    <property type="entry name" value="Mercury_reductase_MerA"/>
    <property type="match status" value="1"/>
</dbReference>
<evidence type="ECO:0000256" key="9">
    <source>
        <dbReference type="ARBA" id="ARBA00022857"/>
    </source>
</evidence>
<feature type="binding site" evidence="16">
    <location>
        <position position="176"/>
    </location>
    <ligand>
        <name>NAD(+)</name>
        <dbReference type="ChEBI" id="CHEBI:57540"/>
    </ligand>
</feature>
<dbReference type="Proteomes" id="UP000199028">
    <property type="component" value="Unassembled WGS sequence"/>
</dbReference>
<dbReference type="InterPro" id="IPR001100">
    <property type="entry name" value="Pyr_nuc-diS_OxRdtase"/>
</dbReference>
<dbReference type="GO" id="GO:0003955">
    <property type="term" value="F:NAD(P)H dehydrogenase (quinone) activity"/>
    <property type="evidence" value="ECO:0007669"/>
    <property type="project" value="TreeGrafter"/>
</dbReference>
<dbReference type="EC" id="1.16.1.1" evidence="3"/>
<evidence type="ECO:0000259" key="19">
    <source>
        <dbReference type="Pfam" id="PF02852"/>
    </source>
</evidence>
<comment type="catalytic activity">
    <reaction evidence="15">
        <text>Hg + NADP(+) + H(+) = Hg(2+) + NADPH</text>
        <dbReference type="Rhea" id="RHEA:23856"/>
        <dbReference type="ChEBI" id="CHEBI:15378"/>
        <dbReference type="ChEBI" id="CHEBI:16170"/>
        <dbReference type="ChEBI" id="CHEBI:16793"/>
        <dbReference type="ChEBI" id="CHEBI:57783"/>
        <dbReference type="ChEBI" id="CHEBI:58349"/>
        <dbReference type="EC" id="1.16.1.1"/>
    </reaction>
</comment>
<evidence type="ECO:0000256" key="12">
    <source>
        <dbReference type="ARBA" id="ARBA00023157"/>
    </source>
</evidence>
<evidence type="ECO:0000256" key="7">
    <source>
        <dbReference type="ARBA" id="ARBA00022723"/>
    </source>
</evidence>
<evidence type="ECO:0000256" key="10">
    <source>
        <dbReference type="ARBA" id="ARBA00022914"/>
    </source>
</evidence>
<comment type="similarity">
    <text evidence="1 18">Belongs to the class-I pyridine nucleotide-disulfide oxidoreductase family.</text>
</comment>
<evidence type="ECO:0000256" key="1">
    <source>
        <dbReference type="ARBA" id="ARBA00007532"/>
    </source>
</evidence>
<keyword evidence="9" id="KW-0521">NADP</keyword>
<name>A0A1H9EN44_9PSEU</name>
<dbReference type="InterPro" id="IPR004099">
    <property type="entry name" value="Pyr_nucl-diS_OxRdtase_dimer"/>
</dbReference>
<feature type="domain" description="Pyridine nucleotide-disulphide oxidoreductase dimerisation" evidence="19">
    <location>
        <begin position="320"/>
        <end position="425"/>
    </location>
</feature>
<keyword evidence="16" id="KW-0520">NAD</keyword>
<dbReference type="GO" id="GO:0050660">
    <property type="term" value="F:flavin adenine dinucleotide binding"/>
    <property type="evidence" value="ECO:0007669"/>
    <property type="project" value="InterPro"/>
</dbReference>
<keyword evidence="5" id="KW-0475">Mercuric resistance</keyword>
<dbReference type="InterPro" id="IPR036188">
    <property type="entry name" value="FAD/NAD-bd_sf"/>
</dbReference>
<dbReference type="PRINTS" id="PR00411">
    <property type="entry name" value="PNDRDTASEI"/>
</dbReference>
<keyword evidence="6 18" id="KW-0285">Flavoprotein</keyword>
<accession>A0A1H9EN44</accession>
<dbReference type="PRINTS" id="PR00368">
    <property type="entry name" value="FADPNR"/>
</dbReference>
<keyword evidence="13 18" id="KW-0676">Redox-active center</keyword>
<keyword evidence="22" id="KW-1185">Reference proteome</keyword>
<dbReference type="Gene3D" id="3.50.50.60">
    <property type="entry name" value="FAD/NAD(P)-binding domain"/>
    <property type="match status" value="2"/>
</dbReference>
<sequence>MVMVERATVGGTCVNTGCVPSKALLAAAEARHVALSAGRFPGIDATAGPVAFPDLITGKDELVGRMRSGKYVDLAAEHGWEILSGRARFVDGPALWVESPDGSGGQVVAEHYLIATGSTAWVPEIEGLDGIDHLTSTTVMELAELPASLLIVGGNYIGLEQAQLFARLGVRVTVVETLGRLAPAEEPEVSAMIERVLSDEGVTVHTGTEVQRVRTESGRIVASVMGGGTRRELSADRMLMATGRRPVTDGLGLERIGVGLGGSGQVLVDEYLRTSHPQVWAAGDVTGQPQFVYVAAAQGALMADNAFTETGRSLDYRDLPRVTFTGPALASAGLTEEQARRQGLDCESRVLPLEFVPRAVVNRDTRGLVKLVAERDTGRLVGAHVVAEGAGEVIATAVYALRGRMTVADMAALWCPYLTMTEGLKLTAQTFTRDVATLSCCAS</sequence>
<dbReference type="FunFam" id="3.30.390.30:FF:000001">
    <property type="entry name" value="Dihydrolipoyl dehydrogenase"/>
    <property type="match status" value="1"/>
</dbReference>
<dbReference type="PANTHER" id="PTHR43014">
    <property type="entry name" value="MERCURIC REDUCTASE"/>
    <property type="match status" value="1"/>
</dbReference>
<dbReference type="SUPFAM" id="SSF51905">
    <property type="entry name" value="FAD/NAD(P)-binding domain"/>
    <property type="match status" value="1"/>
</dbReference>
<proteinExistence type="inferred from homology"/>
<feature type="domain" description="FAD/NAD(P)-binding" evidence="20">
    <location>
        <begin position="3"/>
        <end position="299"/>
    </location>
</feature>
<dbReference type="SUPFAM" id="SSF55424">
    <property type="entry name" value="FAD/NAD-linked reductases, dimerisation (C-terminal) domain"/>
    <property type="match status" value="1"/>
</dbReference>
<feature type="disulfide bond" description="Redox-active" evidence="17">
    <location>
        <begin position="13"/>
        <end position="18"/>
    </location>
</feature>
<dbReference type="GO" id="GO:0050787">
    <property type="term" value="P:detoxification of mercury ion"/>
    <property type="evidence" value="ECO:0007669"/>
    <property type="project" value="InterPro"/>
</dbReference>
<comment type="cofactor">
    <cofactor evidence="16">
        <name>FAD</name>
        <dbReference type="ChEBI" id="CHEBI:57692"/>
    </cofactor>
    <text evidence="16">Binds 1 FAD per subunit.</text>
</comment>
<evidence type="ECO:0000256" key="13">
    <source>
        <dbReference type="ARBA" id="ARBA00023284"/>
    </source>
</evidence>
<dbReference type="GO" id="GO:0016152">
    <property type="term" value="F:mercury (II) reductase (NADP+) activity"/>
    <property type="evidence" value="ECO:0007669"/>
    <property type="project" value="UniProtKB-EC"/>
</dbReference>
<dbReference type="EMBL" id="FOFT01000002">
    <property type="protein sequence ID" value="SEQ27144.1"/>
    <property type="molecule type" value="Genomic_DNA"/>
</dbReference>
<evidence type="ECO:0000259" key="20">
    <source>
        <dbReference type="Pfam" id="PF07992"/>
    </source>
</evidence>
<keyword evidence="12" id="KW-1015">Disulfide bond</keyword>
<evidence type="ECO:0000256" key="8">
    <source>
        <dbReference type="ARBA" id="ARBA00022827"/>
    </source>
</evidence>
<dbReference type="Gene3D" id="3.30.390.30">
    <property type="match status" value="1"/>
</dbReference>
<feature type="binding site" evidence="16">
    <location>
        <position position="243"/>
    </location>
    <ligand>
        <name>NAD(+)</name>
        <dbReference type="ChEBI" id="CHEBI:57540"/>
    </ligand>
</feature>
<evidence type="ECO:0000256" key="6">
    <source>
        <dbReference type="ARBA" id="ARBA00022630"/>
    </source>
</evidence>
<protein>
    <recommendedName>
        <fullName evidence="4">Mercuric reductase</fullName>
        <ecNumber evidence="3">1.16.1.1</ecNumber>
    </recommendedName>
    <alternativeName>
        <fullName evidence="14">Hg(II) reductase</fullName>
    </alternativeName>
</protein>
<keyword evidence="10" id="KW-0476">Mercury</keyword>
<dbReference type="InterPro" id="IPR023753">
    <property type="entry name" value="FAD/NAD-binding_dom"/>
</dbReference>
<dbReference type="GO" id="GO:0045340">
    <property type="term" value="F:mercury ion binding"/>
    <property type="evidence" value="ECO:0007669"/>
    <property type="project" value="InterPro"/>
</dbReference>
<evidence type="ECO:0000256" key="14">
    <source>
        <dbReference type="ARBA" id="ARBA00031725"/>
    </source>
</evidence>
<feature type="binding site" evidence="16">
    <location>
        <position position="22"/>
    </location>
    <ligand>
        <name>FAD</name>
        <dbReference type="ChEBI" id="CHEBI:57692"/>
    </ligand>
</feature>
<keyword evidence="7" id="KW-0479">Metal-binding</keyword>
<evidence type="ECO:0000256" key="2">
    <source>
        <dbReference type="ARBA" id="ARBA00011738"/>
    </source>
</evidence>
<dbReference type="InterPro" id="IPR016156">
    <property type="entry name" value="FAD/NAD-linked_Rdtase_dimer_sf"/>
</dbReference>
<dbReference type="InterPro" id="IPR012999">
    <property type="entry name" value="Pyr_OxRdtase_I_AS"/>
</dbReference>
<evidence type="ECO:0000313" key="22">
    <source>
        <dbReference type="Proteomes" id="UP000199028"/>
    </source>
</evidence>
<dbReference type="InterPro" id="IPR021179">
    <property type="entry name" value="Mercury_reductase_MerA"/>
</dbReference>
<keyword evidence="11 18" id="KW-0560">Oxidoreductase</keyword>
<evidence type="ECO:0000256" key="15">
    <source>
        <dbReference type="ARBA" id="ARBA00048984"/>
    </source>
</evidence>
<dbReference type="PANTHER" id="PTHR43014:SF4">
    <property type="entry name" value="PYRIDINE NUCLEOTIDE-DISULFIDE OXIDOREDUCTASE RCLA-RELATED"/>
    <property type="match status" value="1"/>
</dbReference>
<evidence type="ECO:0000256" key="18">
    <source>
        <dbReference type="RuleBase" id="RU003691"/>
    </source>
</evidence>
<evidence type="ECO:0000256" key="11">
    <source>
        <dbReference type="ARBA" id="ARBA00023002"/>
    </source>
</evidence>
<dbReference type="Pfam" id="PF02852">
    <property type="entry name" value="Pyr_redox_dim"/>
    <property type="match status" value="1"/>
</dbReference>
<dbReference type="GO" id="GO:0050661">
    <property type="term" value="F:NADP binding"/>
    <property type="evidence" value="ECO:0007669"/>
    <property type="project" value="InterPro"/>
</dbReference>
<dbReference type="GO" id="GO:0016668">
    <property type="term" value="F:oxidoreductase activity, acting on a sulfur group of donors, NAD(P) as acceptor"/>
    <property type="evidence" value="ECO:0007669"/>
    <property type="project" value="InterPro"/>
</dbReference>
<evidence type="ECO:0000256" key="16">
    <source>
        <dbReference type="PIRSR" id="PIRSR000350-3"/>
    </source>
</evidence>
<feature type="binding site" evidence="16">
    <location>
        <begin position="116"/>
        <end position="118"/>
    </location>
    <ligand>
        <name>FAD</name>
        <dbReference type="ChEBI" id="CHEBI:57692"/>
    </ligand>
</feature>
<organism evidence="21 22">
    <name type="scientific">Lentzea flaviverrucosa</name>
    <dbReference type="NCBI Taxonomy" id="200379"/>
    <lineage>
        <taxon>Bacteria</taxon>
        <taxon>Bacillati</taxon>
        <taxon>Actinomycetota</taxon>
        <taxon>Actinomycetes</taxon>
        <taxon>Pseudonocardiales</taxon>
        <taxon>Pseudonocardiaceae</taxon>
        <taxon>Lentzea</taxon>
    </lineage>
</organism>